<gene>
    <name evidence="1" type="ORF">CINC_LOCUS767</name>
</gene>
<dbReference type="OrthoDB" id="7486307at2759"/>
<proteinExistence type="predicted"/>
<dbReference type="Proteomes" id="UP001154114">
    <property type="component" value="Chromosome 10"/>
</dbReference>
<organism evidence="1 2">
    <name type="scientific">Chrysodeixis includens</name>
    <name type="common">Soybean looper</name>
    <name type="synonym">Pseudoplusia includens</name>
    <dbReference type="NCBI Taxonomy" id="689277"/>
    <lineage>
        <taxon>Eukaryota</taxon>
        <taxon>Metazoa</taxon>
        <taxon>Ecdysozoa</taxon>
        <taxon>Arthropoda</taxon>
        <taxon>Hexapoda</taxon>
        <taxon>Insecta</taxon>
        <taxon>Pterygota</taxon>
        <taxon>Neoptera</taxon>
        <taxon>Endopterygota</taxon>
        <taxon>Lepidoptera</taxon>
        <taxon>Glossata</taxon>
        <taxon>Ditrysia</taxon>
        <taxon>Noctuoidea</taxon>
        <taxon>Noctuidae</taxon>
        <taxon>Plusiinae</taxon>
        <taxon>Chrysodeixis</taxon>
    </lineage>
</organism>
<evidence type="ECO:0000313" key="2">
    <source>
        <dbReference type="Proteomes" id="UP001154114"/>
    </source>
</evidence>
<keyword evidence="2" id="KW-1185">Reference proteome</keyword>
<sequence length="359" mass="40881">MDLIKNSQSMQNMFIDESPGDIEDHNWAPAMAENRNEEILFEDDEDKDGHIEHLHEGYKQLQAAAKIRQNETDDEKAMLNKEWDMLQNDKHKQYSDLIIIKDEDMRFKSTSDIFSYTDIGEPQKEQHLSIDFSPEKGVDDDRNLIEKCVSFWKFIGQFPELESLRAEPTKNKEEAFVLRTPSSSSETYKIEAKASSSTHTFVASPWIMKQDMMSYCLATKTSVHACQPVSYEYTEYQVEPSVKAGPADKKGASIHASKMTLNTVRGTCDKRKQPHADVPMNDLTKLLADMHQFDTQHNKVITSLTTPTYIPMFGEPRLRNGVLPEGPHNSECSCKNPADHPPSLIHELLRSKNTQAGRG</sequence>
<protein>
    <submittedName>
        <fullName evidence="1">Uncharacterized protein</fullName>
    </submittedName>
</protein>
<name>A0A9P0FP62_CHRIL</name>
<reference evidence="1" key="1">
    <citation type="submission" date="2021-12" db="EMBL/GenBank/DDBJ databases">
        <authorList>
            <person name="King R."/>
        </authorList>
    </citation>
    <scope>NUCLEOTIDE SEQUENCE</scope>
</reference>
<dbReference type="EMBL" id="LR824013">
    <property type="protein sequence ID" value="CAH0578916.1"/>
    <property type="molecule type" value="Genomic_DNA"/>
</dbReference>
<accession>A0A9P0FP62</accession>
<dbReference type="AlphaFoldDB" id="A0A9P0FP62"/>
<evidence type="ECO:0000313" key="1">
    <source>
        <dbReference type="EMBL" id="CAH0578916.1"/>
    </source>
</evidence>